<dbReference type="PANTHER" id="PTHR23280:SF4">
    <property type="entry name" value="BAND 4.1-LIKE PROTEIN 4A"/>
    <property type="match status" value="1"/>
</dbReference>
<dbReference type="STRING" id="61819.ENSACIP00000025042"/>
<dbReference type="InterPro" id="IPR019747">
    <property type="entry name" value="FERM_CS"/>
</dbReference>
<dbReference type="InterPro" id="IPR019749">
    <property type="entry name" value="Band_41_domain"/>
</dbReference>
<dbReference type="GO" id="GO:0005856">
    <property type="term" value="C:cytoskeleton"/>
    <property type="evidence" value="ECO:0007669"/>
    <property type="project" value="TreeGrafter"/>
</dbReference>
<reference evidence="2" key="1">
    <citation type="submission" date="2025-08" db="UniProtKB">
        <authorList>
            <consortium name="Ensembl"/>
        </authorList>
    </citation>
    <scope>IDENTIFICATION</scope>
</reference>
<feature type="domain" description="FERM" evidence="1">
    <location>
        <begin position="11"/>
        <end position="199"/>
    </location>
</feature>
<dbReference type="PANTHER" id="PTHR23280">
    <property type="entry name" value="4.1 G PROTEIN"/>
    <property type="match status" value="1"/>
</dbReference>
<dbReference type="SUPFAM" id="SSF54236">
    <property type="entry name" value="Ubiquitin-like"/>
    <property type="match status" value="1"/>
</dbReference>
<dbReference type="PROSITE" id="PS00660">
    <property type="entry name" value="FERM_1"/>
    <property type="match status" value="1"/>
</dbReference>
<accession>A0A3Q0SQI7</accession>
<sequence length="199" mass="23046">MACFQGNREEFYREVLLLANRKLMLSVEQGIKRSSKVMSILRLVFAELGVVENEFFGLKFCDDRQQTVWLDPSKTLSQHRELAWPPYIFYFGVKFYVEDPSELKEETTRYISDVCRGHLLCPAHLRAQLSALMLQGEQNLLICVRSIHHQSISSLLIVSSVFQWIEAITVRMTHETLSRHKKFNSSTKLSGTEEVNAFI</sequence>
<evidence type="ECO:0000313" key="3">
    <source>
        <dbReference type="Proteomes" id="UP000261340"/>
    </source>
</evidence>
<dbReference type="InterPro" id="IPR029071">
    <property type="entry name" value="Ubiquitin-like_domsf"/>
</dbReference>
<dbReference type="InterPro" id="IPR000299">
    <property type="entry name" value="FERM_domain"/>
</dbReference>
<dbReference type="GeneTree" id="ENSGT00940000159623"/>
<dbReference type="AlphaFoldDB" id="A0A3Q0SQI7"/>
<dbReference type="SMART" id="SM00295">
    <property type="entry name" value="B41"/>
    <property type="match status" value="1"/>
</dbReference>
<dbReference type="GO" id="GO:0031032">
    <property type="term" value="P:actomyosin structure organization"/>
    <property type="evidence" value="ECO:0007669"/>
    <property type="project" value="TreeGrafter"/>
</dbReference>
<dbReference type="Ensembl" id="ENSACIT00000025695.1">
    <property type="protein sequence ID" value="ENSACIP00000025042.1"/>
    <property type="gene ID" value="ENSACIG00000019403.1"/>
</dbReference>
<name>A0A3Q0SQI7_AMPCI</name>
<dbReference type="InterPro" id="IPR018979">
    <property type="entry name" value="FERM_N"/>
</dbReference>
<reference evidence="2" key="2">
    <citation type="submission" date="2025-09" db="UniProtKB">
        <authorList>
            <consortium name="Ensembl"/>
        </authorList>
    </citation>
    <scope>IDENTIFICATION</scope>
</reference>
<protein>
    <recommendedName>
        <fullName evidence="1">FERM domain-containing protein</fullName>
    </recommendedName>
</protein>
<evidence type="ECO:0000259" key="1">
    <source>
        <dbReference type="PROSITE" id="PS50057"/>
    </source>
</evidence>
<dbReference type="Gene3D" id="3.10.20.90">
    <property type="entry name" value="Phosphatidylinositol 3-kinase Catalytic Subunit, Chain A, domain 1"/>
    <property type="match status" value="1"/>
</dbReference>
<keyword evidence="3" id="KW-1185">Reference proteome</keyword>
<dbReference type="OMA" id="HKELAGP"/>
<dbReference type="Proteomes" id="UP000261340">
    <property type="component" value="Unplaced"/>
</dbReference>
<dbReference type="PROSITE" id="PS50057">
    <property type="entry name" value="FERM_3"/>
    <property type="match status" value="1"/>
</dbReference>
<dbReference type="Pfam" id="PF09379">
    <property type="entry name" value="FERM_N"/>
    <property type="match status" value="1"/>
</dbReference>
<organism evidence="2 3">
    <name type="scientific">Amphilophus citrinellus</name>
    <name type="common">Midas cichlid</name>
    <name type="synonym">Cichlasoma citrinellum</name>
    <dbReference type="NCBI Taxonomy" id="61819"/>
    <lineage>
        <taxon>Eukaryota</taxon>
        <taxon>Metazoa</taxon>
        <taxon>Chordata</taxon>
        <taxon>Craniata</taxon>
        <taxon>Vertebrata</taxon>
        <taxon>Euteleostomi</taxon>
        <taxon>Actinopterygii</taxon>
        <taxon>Neopterygii</taxon>
        <taxon>Teleostei</taxon>
        <taxon>Neoteleostei</taxon>
        <taxon>Acanthomorphata</taxon>
        <taxon>Ovalentaria</taxon>
        <taxon>Cichlomorphae</taxon>
        <taxon>Cichliformes</taxon>
        <taxon>Cichlidae</taxon>
        <taxon>New World cichlids</taxon>
        <taxon>Cichlasomatinae</taxon>
        <taxon>Heroini</taxon>
        <taxon>Amphilophus</taxon>
    </lineage>
</organism>
<dbReference type="Gene3D" id="1.20.80.10">
    <property type="match status" value="1"/>
</dbReference>
<dbReference type="InterPro" id="IPR014352">
    <property type="entry name" value="FERM/acyl-CoA-bd_prot_sf"/>
</dbReference>
<evidence type="ECO:0000313" key="2">
    <source>
        <dbReference type="Ensembl" id="ENSACIP00000025042.1"/>
    </source>
</evidence>
<proteinExistence type="predicted"/>